<feature type="coiled-coil region" evidence="1">
    <location>
        <begin position="328"/>
        <end position="370"/>
    </location>
</feature>
<sequence length="440" mass="51710">MYEPQDIQQMRLKLYEEVWSEPMTTVAVRYGISDNGLRKRCKALNIPLPPVGYWAKVKAGKPVPEQVPLPPTIYNSNNADKSDGSKPQAQKKDSILRFVDTEEFSLEQLSNMQDFDLLLPGSFEDFSNWYSNIKVPGRIQDYHALVSKHQSEREYREARDKEHPFRDKGIKIWSPVEKVKYRDNEAVIPISVSSRQYNRACRIADTILKSFQELEARFSVERGNQDNITITLLSSDLSFEIFEHKTKRRYLSEQGVLQDLRPIYEEVYDGRLQINWTVHKAGYYSTDKSASTILSYSDSDEERLEDQIPSVVLEVCKLCFNNEIINRVEQKKRAIQFEIERKKRIEKENIERQRNLEEKRQAQIDSLINELPNHANNWFKRNQLLRYADELENFLVTCQEQETIQLLQIYIQLVRENADIYNPLSNILDKMRTIELLESS</sequence>
<keyword evidence="4" id="KW-1185">Reference proteome</keyword>
<dbReference type="OrthoDB" id="9777694at2"/>
<dbReference type="EMBL" id="CP002780">
    <property type="protein sequence ID" value="AEG61730.1"/>
    <property type="molecule type" value="Genomic_DNA"/>
</dbReference>
<reference evidence="3 4" key="2">
    <citation type="journal article" date="2012" name="Stand. Genomic Sci.">
        <title>Complete genome sequence of the sulfate-reducing firmicute Desulfotomaculum ruminis type strain (DL(T)).</title>
        <authorList>
            <person name="Spring S."/>
            <person name="Visser M."/>
            <person name="Lu M."/>
            <person name="Copeland A."/>
            <person name="Lapidus A."/>
            <person name="Lucas S."/>
            <person name="Cheng J.F."/>
            <person name="Han C."/>
            <person name="Tapia R."/>
            <person name="Goodwin L.A."/>
            <person name="Pitluck S."/>
            <person name="Ivanova N."/>
            <person name="Land M."/>
            <person name="Hauser L."/>
            <person name="Larimer F."/>
            <person name="Rohde M."/>
            <person name="Goker M."/>
            <person name="Detter J.C."/>
            <person name="Kyrpides N.C."/>
            <person name="Woyke T."/>
            <person name="Schaap P.J."/>
            <person name="Plugge C.M."/>
            <person name="Muyzer G."/>
            <person name="Kuever J."/>
            <person name="Pereira I.A."/>
            <person name="Parshina S.N."/>
            <person name="Bernier-Latmani R."/>
            <person name="Stams A.J."/>
            <person name="Klenk H.P."/>
        </authorList>
    </citation>
    <scope>NUCLEOTIDE SEQUENCE [LARGE SCALE GENOMIC DNA]</scope>
    <source>
        <strain evidence="4">ATCC 23193 / DSM 2154 / NCIB 8452 / DL</strain>
    </source>
</reference>
<keyword evidence="1" id="KW-0175">Coiled coil</keyword>
<gene>
    <name evidence="3" type="ordered locus">Desru_3527</name>
</gene>
<reference evidence="4" key="1">
    <citation type="submission" date="2011-05" db="EMBL/GenBank/DDBJ databases">
        <title>Complete sequence of Desulfotomaculum ruminis DSM 2154.</title>
        <authorList>
            <person name="Lucas S."/>
            <person name="Copeland A."/>
            <person name="Lapidus A."/>
            <person name="Cheng J.-F."/>
            <person name="Goodwin L."/>
            <person name="Pitluck S."/>
            <person name="Lu M."/>
            <person name="Detter J.C."/>
            <person name="Han C."/>
            <person name="Tapia R."/>
            <person name="Land M."/>
            <person name="Hauser L."/>
            <person name="Kyrpides N."/>
            <person name="Ivanova N."/>
            <person name="Mikhailova N."/>
            <person name="Pagani I."/>
            <person name="Stams A.J.M."/>
            <person name="Plugge C.M."/>
            <person name="Muyzer G."/>
            <person name="Kuever J."/>
            <person name="Parshina S.N."/>
            <person name="Ivanova A.E."/>
            <person name="Nazina T.N."/>
            <person name="Brambilla E."/>
            <person name="Spring S."/>
            <person name="Klenk H.-P."/>
            <person name="Woyke T."/>
        </authorList>
    </citation>
    <scope>NUCLEOTIDE SEQUENCE [LARGE SCALE GENOMIC DNA]</scope>
    <source>
        <strain evidence="4">ATCC 23193 / DSM 2154 / NCIB 8452 / DL</strain>
    </source>
</reference>
<name>F6DMG9_DESRL</name>
<dbReference type="HOGENOM" id="CLU_038913_3_0_9"/>
<accession>F6DMG9</accession>
<organism evidence="3 4">
    <name type="scientific">Desulforamulus ruminis (strain ATCC 23193 / DSM 2154 / NCIMB 8452 / DL)</name>
    <name type="common">Desulfotomaculum ruminis</name>
    <dbReference type="NCBI Taxonomy" id="696281"/>
    <lineage>
        <taxon>Bacteria</taxon>
        <taxon>Bacillati</taxon>
        <taxon>Bacillota</taxon>
        <taxon>Clostridia</taxon>
        <taxon>Eubacteriales</taxon>
        <taxon>Peptococcaceae</taxon>
        <taxon>Desulforamulus</taxon>
    </lineage>
</organism>
<evidence type="ECO:0000313" key="4">
    <source>
        <dbReference type="Proteomes" id="UP000009234"/>
    </source>
</evidence>
<dbReference type="eggNOG" id="COG3064">
    <property type="taxonomic scope" value="Bacteria"/>
</dbReference>
<feature type="region of interest" description="Disordered" evidence="2">
    <location>
        <begin position="66"/>
        <end position="92"/>
    </location>
</feature>
<dbReference type="RefSeq" id="WP_013843476.1">
    <property type="nucleotide sequence ID" value="NC_015589.1"/>
</dbReference>
<proteinExistence type="predicted"/>
<evidence type="ECO:0000256" key="1">
    <source>
        <dbReference type="SAM" id="Coils"/>
    </source>
</evidence>
<dbReference type="AlphaFoldDB" id="F6DMG9"/>
<protein>
    <submittedName>
        <fullName evidence="3">Uncharacterized protein</fullName>
    </submittedName>
</protein>
<evidence type="ECO:0000313" key="3">
    <source>
        <dbReference type="EMBL" id="AEG61730.1"/>
    </source>
</evidence>
<dbReference type="STRING" id="696281.Desru_3527"/>
<evidence type="ECO:0000256" key="2">
    <source>
        <dbReference type="SAM" id="MobiDB-lite"/>
    </source>
</evidence>
<feature type="compositionally biased region" description="Basic and acidic residues" evidence="2">
    <location>
        <begin position="80"/>
        <end position="92"/>
    </location>
</feature>
<dbReference type="KEGG" id="dru:Desru_3527"/>
<dbReference type="Proteomes" id="UP000009234">
    <property type="component" value="Chromosome"/>
</dbReference>